<dbReference type="EMBL" id="CAJJDN010000056">
    <property type="protein sequence ID" value="CAD8090441.1"/>
    <property type="molecule type" value="Genomic_DNA"/>
</dbReference>
<keyword evidence="2" id="KW-0472">Membrane</keyword>
<proteinExistence type="predicted"/>
<reference evidence="3" key="1">
    <citation type="submission" date="2021-01" db="EMBL/GenBank/DDBJ databases">
        <authorList>
            <consortium name="Genoscope - CEA"/>
            <person name="William W."/>
        </authorList>
    </citation>
    <scope>NUCLEOTIDE SEQUENCE</scope>
</reference>
<evidence type="ECO:0000313" key="4">
    <source>
        <dbReference type="Proteomes" id="UP000692954"/>
    </source>
</evidence>
<evidence type="ECO:0000256" key="2">
    <source>
        <dbReference type="SAM" id="Phobius"/>
    </source>
</evidence>
<protein>
    <recommendedName>
        <fullName evidence="5">Transmembrane protein</fullName>
    </recommendedName>
</protein>
<feature type="transmembrane region" description="Helical" evidence="2">
    <location>
        <begin position="153"/>
        <end position="178"/>
    </location>
</feature>
<organism evidence="3 4">
    <name type="scientific">Paramecium sonneborni</name>
    <dbReference type="NCBI Taxonomy" id="65129"/>
    <lineage>
        <taxon>Eukaryota</taxon>
        <taxon>Sar</taxon>
        <taxon>Alveolata</taxon>
        <taxon>Ciliophora</taxon>
        <taxon>Intramacronucleata</taxon>
        <taxon>Oligohymenophorea</taxon>
        <taxon>Peniculida</taxon>
        <taxon>Parameciidae</taxon>
        <taxon>Paramecium</taxon>
    </lineage>
</organism>
<accession>A0A8S1NJS2</accession>
<evidence type="ECO:0000313" key="3">
    <source>
        <dbReference type="EMBL" id="CAD8090441.1"/>
    </source>
</evidence>
<evidence type="ECO:0000256" key="1">
    <source>
        <dbReference type="SAM" id="MobiDB-lite"/>
    </source>
</evidence>
<evidence type="ECO:0008006" key="5">
    <source>
        <dbReference type="Google" id="ProtNLM"/>
    </source>
</evidence>
<dbReference type="AlphaFoldDB" id="A0A8S1NJS2"/>
<keyword evidence="4" id="KW-1185">Reference proteome</keyword>
<feature type="transmembrane region" description="Helical" evidence="2">
    <location>
        <begin position="190"/>
        <end position="216"/>
    </location>
</feature>
<feature type="transmembrane region" description="Helical" evidence="2">
    <location>
        <begin position="15"/>
        <end position="40"/>
    </location>
</feature>
<comment type="caution">
    <text evidence="3">The sequence shown here is derived from an EMBL/GenBank/DDBJ whole genome shotgun (WGS) entry which is preliminary data.</text>
</comment>
<keyword evidence="2" id="KW-0812">Transmembrane</keyword>
<gene>
    <name evidence="3" type="ORF">PSON_ATCC_30995.1.T0560015</name>
</gene>
<feature type="transmembrane region" description="Helical" evidence="2">
    <location>
        <begin position="61"/>
        <end position="83"/>
    </location>
</feature>
<feature type="compositionally biased region" description="Basic and acidic residues" evidence="1">
    <location>
        <begin position="102"/>
        <end position="137"/>
    </location>
</feature>
<sequence length="247" mass="27947">MLSSLSDDLIGYEMLILVLSSILLSFDFIGLVLLLANYFSCCICTENRLQENQIPVGGQSWLGFGGVFGCIISFMLQFALGIFQQSSQYFNSNSNDRDRILERHDDRGEGNDRGEGHDRGEENSRGEGNSREVENNRQEGNSSEEENVNSNNLFMLVIYTISNVAVFIIFIFIIVKFCRKAGKGTTTKNFHSFLIGIQFGLFLIFDCYIIVIFMIFQSLYIACIRSEISTKVNDIRIVSGQELEIIK</sequence>
<keyword evidence="2" id="KW-1133">Transmembrane helix</keyword>
<feature type="region of interest" description="Disordered" evidence="1">
    <location>
        <begin position="102"/>
        <end position="145"/>
    </location>
</feature>
<dbReference type="Proteomes" id="UP000692954">
    <property type="component" value="Unassembled WGS sequence"/>
</dbReference>
<name>A0A8S1NJS2_9CILI</name>